<accession>A0A165WUK1</accession>
<keyword evidence="1" id="KW-0812">Transmembrane</keyword>
<dbReference type="AlphaFoldDB" id="A0A165WUK1"/>
<proteinExistence type="predicted"/>
<dbReference type="EMBL" id="KV417736">
    <property type="protein sequence ID" value="KZP07926.1"/>
    <property type="molecule type" value="Genomic_DNA"/>
</dbReference>
<feature type="transmembrane region" description="Helical" evidence="1">
    <location>
        <begin position="12"/>
        <end position="32"/>
    </location>
</feature>
<organism evidence="2 3">
    <name type="scientific">Athelia psychrophila</name>
    <dbReference type="NCBI Taxonomy" id="1759441"/>
    <lineage>
        <taxon>Eukaryota</taxon>
        <taxon>Fungi</taxon>
        <taxon>Dikarya</taxon>
        <taxon>Basidiomycota</taxon>
        <taxon>Agaricomycotina</taxon>
        <taxon>Agaricomycetes</taxon>
        <taxon>Agaricomycetidae</taxon>
        <taxon>Atheliales</taxon>
        <taxon>Atheliaceae</taxon>
        <taxon>Athelia</taxon>
    </lineage>
</organism>
<keyword evidence="1" id="KW-1133">Transmembrane helix</keyword>
<feature type="transmembrane region" description="Helical" evidence="1">
    <location>
        <begin position="59"/>
        <end position="80"/>
    </location>
</feature>
<reference evidence="2 3" key="1">
    <citation type="journal article" date="2016" name="Mol. Biol. Evol.">
        <title>Comparative Genomics of Early-Diverging Mushroom-Forming Fungi Provides Insights into the Origins of Lignocellulose Decay Capabilities.</title>
        <authorList>
            <person name="Nagy L.G."/>
            <person name="Riley R."/>
            <person name="Tritt A."/>
            <person name="Adam C."/>
            <person name="Daum C."/>
            <person name="Floudas D."/>
            <person name="Sun H."/>
            <person name="Yadav J.S."/>
            <person name="Pangilinan J."/>
            <person name="Larsson K.H."/>
            <person name="Matsuura K."/>
            <person name="Barry K."/>
            <person name="Labutti K."/>
            <person name="Kuo R."/>
            <person name="Ohm R.A."/>
            <person name="Bhattacharya S.S."/>
            <person name="Shirouzu T."/>
            <person name="Yoshinaga Y."/>
            <person name="Martin F.M."/>
            <person name="Grigoriev I.V."/>
            <person name="Hibbett D.S."/>
        </authorList>
    </citation>
    <scope>NUCLEOTIDE SEQUENCE [LARGE SCALE GENOMIC DNA]</scope>
    <source>
        <strain evidence="2 3">CBS 109695</strain>
    </source>
</reference>
<keyword evidence="1" id="KW-0472">Membrane</keyword>
<keyword evidence="3" id="KW-1185">Reference proteome</keyword>
<feature type="transmembrane region" description="Helical" evidence="1">
    <location>
        <begin position="87"/>
        <end position="115"/>
    </location>
</feature>
<protein>
    <submittedName>
        <fullName evidence="2">Uncharacterized protein</fullName>
    </submittedName>
</protein>
<evidence type="ECO:0000313" key="3">
    <source>
        <dbReference type="Proteomes" id="UP000076532"/>
    </source>
</evidence>
<sequence>MARDLLPIRILFHVTFAFVYLPIIGLGFTYGLSGMEGNYKSVSEISFHLSFIKNHFDGIIGLAALGGLGIFPALDILTIWRNVNQRVFLAIEIIVVVLMPLSVCPIIVACIWTIWRAWMTTLSVNHCFVATPPWWCSLIDVVGIPDDPISSALVIAATSAILGLNVAFVSYICIAAVMDKLSGNGFLPIYPGDSSLSSPGTGRRWYLFGAQRTPTERTVMVSHCAEYVFRNSVFRKHKFEPAGWAIFRGIIAVYACIGLVVSSAYAGFTQFQLHSNTIYTPKDTMYTVTSCVEFDRFLAYFSVTALTADLISFDAFNSTIIPHTNPPPVLSPNESFSSPMPAVWATSSPYPPTKFDLQWTGDYSLVMWASSAHSIAFMNSTQVSLTSPLILAPFKDYTISLILIKYTRGALIFHSFAPDVITSVESRSGSNASVAIFSFNNFCQQILARDLSAPSTFSSVAYVLSEIGGTLSFIDGLFALVFGRTIMAILFGSRIISPFGLLGIVTRNCFKRLIHEQYPLMLEDIDRGGMAAYISEVAIDAALMLDKSSSKGHISSESSFIGDDAGGADNISLRRLETGGSASYLRLPYVVEELGYSDRNTLVGSLADYK</sequence>
<dbReference type="OrthoDB" id="3227921at2759"/>
<feature type="transmembrane region" description="Helical" evidence="1">
    <location>
        <begin position="245"/>
        <end position="268"/>
    </location>
</feature>
<dbReference type="Proteomes" id="UP000076532">
    <property type="component" value="Unassembled WGS sequence"/>
</dbReference>
<name>A0A165WUK1_9AGAM</name>
<gene>
    <name evidence="2" type="ORF">FIBSPDRAFT_996577</name>
</gene>
<evidence type="ECO:0000256" key="1">
    <source>
        <dbReference type="SAM" id="Phobius"/>
    </source>
</evidence>
<evidence type="ECO:0000313" key="2">
    <source>
        <dbReference type="EMBL" id="KZP07926.1"/>
    </source>
</evidence>
<feature type="transmembrane region" description="Helical" evidence="1">
    <location>
        <begin position="152"/>
        <end position="177"/>
    </location>
</feature>